<protein>
    <recommendedName>
        <fullName evidence="4">F-box domain-containing protein</fullName>
    </recommendedName>
</protein>
<evidence type="ECO:0000313" key="3">
    <source>
        <dbReference type="Proteomes" id="UP001221142"/>
    </source>
</evidence>
<feature type="region of interest" description="Disordered" evidence="1">
    <location>
        <begin position="1"/>
        <end position="35"/>
    </location>
</feature>
<evidence type="ECO:0000313" key="2">
    <source>
        <dbReference type="EMBL" id="KAJ7621328.1"/>
    </source>
</evidence>
<dbReference type="Gene3D" id="3.80.10.10">
    <property type="entry name" value="Ribonuclease Inhibitor"/>
    <property type="match status" value="1"/>
</dbReference>
<evidence type="ECO:0000256" key="1">
    <source>
        <dbReference type="SAM" id="MobiDB-lite"/>
    </source>
</evidence>
<dbReference type="Proteomes" id="UP001221142">
    <property type="component" value="Unassembled WGS sequence"/>
</dbReference>
<organism evidence="2 3">
    <name type="scientific">Roridomyces roridus</name>
    <dbReference type="NCBI Taxonomy" id="1738132"/>
    <lineage>
        <taxon>Eukaryota</taxon>
        <taxon>Fungi</taxon>
        <taxon>Dikarya</taxon>
        <taxon>Basidiomycota</taxon>
        <taxon>Agaricomycotina</taxon>
        <taxon>Agaricomycetes</taxon>
        <taxon>Agaricomycetidae</taxon>
        <taxon>Agaricales</taxon>
        <taxon>Marasmiineae</taxon>
        <taxon>Mycenaceae</taxon>
        <taxon>Roridomyces</taxon>
    </lineage>
</organism>
<accession>A0AAD7FFR3</accession>
<reference evidence="2" key="1">
    <citation type="submission" date="2023-03" db="EMBL/GenBank/DDBJ databases">
        <title>Massive genome expansion in bonnet fungi (Mycena s.s.) driven by repeated elements and novel gene families across ecological guilds.</title>
        <authorList>
            <consortium name="Lawrence Berkeley National Laboratory"/>
            <person name="Harder C.B."/>
            <person name="Miyauchi S."/>
            <person name="Viragh M."/>
            <person name="Kuo A."/>
            <person name="Thoen E."/>
            <person name="Andreopoulos B."/>
            <person name="Lu D."/>
            <person name="Skrede I."/>
            <person name="Drula E."/>
            <person name="Henrissat B."/>
            <person name="Morin E."/>
            <person name="Kohler A."/>
            <person name="Barry K."/>
            <person name="LaButti K."/>
            <person name="Morin E."/>
            <person name="Salamov A."/>
            <person name="Lipzen A."/>
            <person name="Mereny Z."/>
            <person name="Hegedus B."/>
            <person name="Baldrian P."/>
            <person name="Stursova M."/>
            <person name="Weitz H."/>
            <person name="Taylor A."/>
            <person name="Grigoriev I.V."/>
            <person name="Nagy L.G."/>
            <person name="Martin F."/>
            <person name="Kauserud H."/>
        </authorList>
    </citation>
    <scope>NUCLEOTIDE SEQUENCE</scope>
    <source>
        <strain evidence="2">9284</strain>
    </source>
</reference>
<evidence type="ECO:0008006" key="4">
    <source>
        <dbReference type="Google" id="ProtNLM"/>
    </source>
</evidence>
<name>A0AAD7FFR3_9AGAR</name>
<gene>
    <name evidence="2" type="ORF">FB45DRAFT_139459</name>
</gene>
<proteinExistence type="predicted"/>
<dbReference type="AlphaFoldDB" id="A0AAD7FFR3"/>
<sequence>MPPRKSRRLQTPEDNTECAEVAPSPPKARGPDPNASLALVQLPPELFDAIIEHFVTLPTTYYYDTSDIPDPQYFERTDALTALSQTCRALREITLHRLWAQLDICRVPPKYRASWYKYVMSAMERKANGMATSPVRHHVRSLTLIFSKSKPDAALAALWKMLPQLPNLRKIHVINLKTPGFAKSLTESNLDKFELSEVTTLFLPTEGSIFQKLCPNATHIRCVGGNGASLLSALTAKTERLDGMLDWTDLKVIQRLIKNAPNLKSLELRRPVNNGLGIESQRYAPVEWAQAIPKLAGLKKLAELTLTFPDSVEGPGDQASIDAARALMRITSGPFPVERRLVIRRVLAPHYVRPDVHQDCVHSSVVETF</sequence>
<dbReference type="InterPro" id="IPR032675">
    <property type="entry name" value="LRR_dom_sf"/>
</dbReference>
<comment type="caution">
    <text evidence="2">The sequence shown here is derived from an EMBL/GenBank/DDBJ whole genome shotgun (WGS) entry which is preliminary data.</text>
</comment>
<dbReference type="EMBL" id="JARKIF010000016">
    <property type="protein sequence ID" value="KAJ7621328.1"/>
    <property type="molecule type" value="Genomic_DNA"/>
</dbReference>
<keyword evidence="3" id="KW-1185">Reference proteome</keyword>